<gene>
    <name evidence="2" type="ORF">LTR97_010063</name>
</gene>
<dbReference type="AlphaFoldDB" id="A0AAN7W0W9"/>
<accession>A0AAN7W0W9</accession>
<name>A0AAN7W0W9_9PEZI</name>
<reference evidence="2" key="1">
    <citation type="submission" date="2023-08" db="EMBL/GenBank/DDBJ databases">
        <title>Black Yeasts Isolated from many extreme environments.</title>
        <authorList>
            <person name="Coleine C."/>
            <person name="Stajich J.E."/>
            <person name="Selbmann L."/>
        </authorList>
    </citation>
    <scope>NUCLEOTIDE SEQUENCE</scope>
    <source>
        <strain evidence="2">CCFEE 5810</strain>
    </source>
</reference>
<dbReference type="Proteomes" id="UP001310594">
    <property type="component" value="Unassembled WGS sequence"/>
</dbReference>
<comment type="caution">
    <text evidence="2">The sequence shown here is derived from an EMBL/GenBank/DDBJ whole genome shotgun (WGS) entry which is preliminary data.</text>
</comment>
<organism evidence="2 3">
    <name type="scientific">Elasticomyces elasticus</name>
    <dbReference type="NCBI Taxonomy" id="574655"/>
    <lineage>
        <taxon>Eukaryota</taxon>
        <taxon>Fungi</taxon>
        <taxon>Dikarya</taxon>
        <taxon>Ascomycota</taxon>
        <taxon>Pezizomycotina</taxon>
        <taxon>Dothideomycetes</taxon>
        <taxon>Dothideomycetidae</taxon>
        <taxon>Mycosphaerellales</taxon>
        <taxon>Teratosphaeriaceae</taxon>
        <taxon>Elasticomyces</taxon>
    </lineage>
</organism>
<sequence length="165" mass="18857">MPENVWPKYKDRIAGVWKTISYELFDGSGPDKKLIAKPHGDSPLGRVQISPNAYLSAHMARPDRMKPLPSGKTWQEGEDAEVAFVARGESMYCGYFELFEDDEGLWWQTKVEVSTDPNRMGGMEIRRAALSEEDGKKFMTLQPKNAMVMEDGRRTRGVLKWEKIE</sequence>
<feature type="domain" description="Lipocalin-like" evidence="1">
    <location>
        <begin position="15"/>
        <end position="164"/>
    </location>
</feature>
<proteinExistence type="predicted"/>
<evidence type="ECO:0000313" key="3">
    <source>
        <dbReference type="Proteomes" id="UP001310594"/>
    </source>
</evidence>
<evidence type="ECO:0000259" key="1">
    <source>
        <dbReference type="Pfam" id="PF13924"/>
    </source>
</evidence>
<protein>
    <recommendedName>
        <fullName evidence="1">Lipocalin-like domain-containing protein</fullName>
    </recommendedName>
</protein>
<evidence type="ECO:0000313" key="2">
    <source>
        <dbReference type="EMBL" id="KAK5693494.1"/>
    </source>
</evidence>
<dbReference type="EMBL" id="JAVRQU010000017">
    <property type="protein sequence ID" value="KAK5693494.1"/>
    <property type="molecule type" value="Genomic_DNA"/>
</dbReference>
<dbReference type="InterPro" id="IPR024311">
    <property type="entry name" value="Lipocalin-like"/>
</dbReference>
<dbReference type="Pfam" id="PF13924">
    <property type="entry name" value="Lipocalin_5"/>
    <property type="match status" value="1"/>
</dbReference>